<keyword evidence="2" id="KW-0560">Oxidoreductase</keyword>
<name>A0ABX8LHN6_9BACT</name>
<comment type="similarity">
    <text evidence="1">Belongs to the short-chain dehydrogenases/reductases (SDR) family.</text>
</comment>
<dbReference type="InterPro" id="IPR057326">
    <property type="entry name" value="KR_dom"/>
</dbReference>
<dbReference type="PANTHER" id="PTHR44196">
    <property type="entry name" value="DEHYDROGENASE/REDUCTASE SDR FAMILY MEMBER 7B"/>
    <property type="match status" value="1"/>
</dbReference>
<evidence type="ECO:0000256" key="3">
    <source>
        <dbReference type="SAM" id="MobiDB-lite"/>
    </source>
</evidence>
<keyword evidence="6" id="KW-1185">Reference proteome</keyword>
<protein>
    <submittedName>
        <fullName evidence="5">SDR family oxidoreductase</fullName>
    </submittedName>
</protein>
<reference evidence="5 6" key="1">
    <citation type="submission" date="2021-06" db="EMBL/GenBank/DDBJ databases">
        <title>Gemonas diversity in paddy soil.</title>
        <authorList>
            <person name="Liu G."/>
        </authorList>
    </citation>
    <scope>NUCLEOTIDE SEQUENCE [LARGE SCALE GENOMIC DNA]</scope>
    <source>
        <strain evidence="5 6">RG2</strain>
    </source>
</reference>
<feature type="compositionally biased region" description="Basic residues" evidence="3">
    <location>
        <begin position="332"/>
        <end position="345"/>
    </location>
</feature>
<accession>A0ABX8LHN6</accession>
<dbReference type="PANTHER" id="PTHR44196:SF1">
    <property type="entry name" value="DEHYDROGENASE_REDUCTASE SDR FAMILY MEMBER 7B"/>
    <property type="match status" value="1"/>
</dbReference>
<organism evidence="5 6">
    <name type="scientific">Geomonas subterranea</name>
    <dbReference type="NCBI Taxonomy" id="2847989"/>
    <lineage>
        <taxon>Bacteria</taxon>
        <taxon>Pseudomonadati</taxon>
        <taxon>Thermodesulfobacteriota</taxon>
        <taxon>Desulfuromonadia</taxon>
        <taxon>Geobacterales</taxon>
        <taxon>Geobacteraceae</taxon>
        <taxon>Geomonas</taxon>
    </lineage>
</organism>
<proteinExistence type="inferred from homology"/>
<evidence type="ECO:0000313" key="5">
    <source>
        <dbReference type="EMBL" id="QXE89738.1"/>
    </source>
</evidence>
<feature type="region of interest" description="Disordered" evidence="3">
    <location>
        <begin position="332"/>
        <end position="358"/>
    </location>
</feature>
<dbReference type="RefSeq" id="WP_217286410.1">
    <property type="nucleotide sequence ID" value="NZ_CP077683.1"/>
</dbReference>
<feature type="domain" description="Ketoreductase" evidence="4">
    <location>
        <begin position="7"/>
        <end position="190"/>
    </location>
</feature>
<dbReference type="PROSITE" id="PS00061">
    <property type="entry name" value="ADH_SHORT"/>
    <property type="match status" value="1"/>
</dbReference>
<dbReference type="Proteomes" id="UP000683559">
    <property type="component" value="Chromosome"/>
</dbReference>
<evidence type="ECO:0000256" key="1">
    <source>
        <dbReference type="ARBA" id="ARBA00006484"/>
    </source>
</evidence>
<gene>
    <name evidence="5" type="ORF">KP001_15030</name>
</gene>
<dbReference type="Pfam" id="PF00106">
    <property type="entry name" value="adh_short"/>
    <property type="match status" value="1"/>
</dbReference>
<dbReference type="InterPro" id="IPR020904">
    <property type="entry name" value="Sc_DH/Rdtase_CS"/>
</dbReference>
<evidence type="ECO:0000259" key="4">
    <source>
        <dbReference type="SMART" id="SM00822"/>
    </source>
</evidence>
<dbReference type="InterPro" id="IPR002347">
    <property type="entry name" value="SDR_fam"/>
</dbReference>
<dbReference type="SMART" id="SM00822">
    <property type="entry name" value="PKS_KR"/>
    <property type="match status" value="1"/>
</dbReference>
<dbReference type="EMBL" id="CP077683">
    <property type="protein sequence ID" value="QXE89738.1"/>
    <property type="molecule type" value="Genomic_DNA"/>
</dbReference>
<dbReference type="NCBIfam" id="NF005495">
    <property type="entry name" value="PRK07109.1"/>
    <property type="match status" value="1"/>
</dbReference>
<evidence type="ECO:0000313" key="6">
    <source>
        <dbReference type="Proteomes" id="UP000683559"/>
    </source>
</evidence>
<dbReference type="CDD" id="cd05360">
    <property type="entry name" value="SDR_c3"/>
    <property type="match status" value="1"/>
</dbReference>
<evidence type="ECO:0000256" key="2">
    <source>
        <dbReference type="ARBA" id="ARBA00023002"/>
    </source>
</evidence>
<sequence>MTAASSRVVVITGASAGVGRATAHAFASEGASIGLIARDRERLDAARQEVERLGGRGLVLVGDVADARRVEEAASEVEREFGPIDVWVNNAMTSVFSSFKEMTPEEFRRVTEVTYLGAVHGTMAALKRMLPRDRGMVIQVGSALSERSIPLQSAYCGAKHGMRGFTDSIRCELIHAKSRVHLTMVQLPAMNTPQFDWVESRLPNRPQPVPPIYQPEVAANAIVWASHHRRREIYVGLPTVKAMWGNKFIAGLLDLYLGLTGYKSQQTGEPERPDRPANLWESVPGPYGAHGRFDARSTAFSTQVWLSEHRWGLGILLAGSITAATLFSRSRHTGHRCGKSGRPARSKSSGPQWQPRAR</sequence>